<evidence type="ECO:0000259" key="8">
    <source>
        <dbReference type="PROSITE" id="PS50887"/>
    </source>
</evidence>
<feature type="transmembrane region" description="Helical" evidence="6">
    <location>
        <begin position="296"/>
        <end position="314"/>
    </location>
</feature>
<organism evidence="9 10">
    <name type="scientific">Herbaspirillum robiniae</name>
    <dbReference type="NCBI Taxonomy" id="2014887"/>
    <lineage>
        <taxon>Bacteria</taxon>
        <taxon>Pseudomonadati</taxon>
        <taxon>Pseudomonadota</taxon>
        <taxon>Betaproteobacteria</taxon>
        <taxon>Burkholderiales</taxon>
        <taxon>Oxalobacteraceae</taxon>
        <taxon>Herbaspirillum</taxon>
    </lineage>
</organism>
<dbReference type="GO" id="GO:0003824">
    <property type="term" value="F:catalytic activity"/>
    <property type="evidence" value="ECO:0007669"/>
    <property type="project" value="UniProtKB-ARBA"/>
</dbReference>
<evidence type="ECO:0000256" key="4">
    <source>
        <dbReference type="ARBA" id="ARBA00022989"/>
    </source>
</evidence>
<dbReference type="InterPro" id="IPR052163">
    <property type="entry name" value="DGC-Regulatory_Protein"/>
</dbReference>
<sequence>MKIHRFASSLITRLVLFGIFVVVASAILRYNILINFLENDQAKVAAEQQSTIASYLAQDIGYRIAERKTYLERLSAHIPPGLSADPAAMREWLREHQELQPLFAQGLFLADSAGTIVVDYPTMNGRRAISLTAYPDYQRVLAGATVLGEPLLSPASGHPTLPMLTPVRDASGQVSGVLGGTIELDAPGFLEHLQQARLGPSGGFMLVSPAQRVVVAANDPVLVFTPVPTAIADPMLDRALKGWRGNGIGRSANGVDEIKAYASVPGTDWLVVTNLPLASALPTVDRMRALIARGGLVQAGVIFMLVVLAYFWFFRPLRRAAALADRMTRGEIPLSPLPVIRRDEVGHLTMAFNGLLARLKQHQSELQHQAHHDVLTGLPNRMMLADRMEEALARARRLESGIALLFLDLDGFKPINDRLGHKAGDQVLQEITQRLRQVARRSDTLARVGGDEFVLLATDLELPLERGARVLAEKCIKAVSEPLVLGAAECRLGVSIGIAVCDGRCDPDSLLQAADKAMYDAKAGGRGCYVFAPDGIGCGHVTISAREGTEGTNHPAGSERS</sequence>
<dbReference type="NCBIfam" id="TIGR00254">
    <property type="entry name" value="GGDEF"/>
    <property type="match status" value="1"/>
</dbReference>
<evidence type="ECO:0000256" key="2">
    <source>
        <dbReference type="ARBA" id="ARBA00022475"/>
    </source>
</evidence>
<dbReference type="InterPro" id="IPR033479">
    <property type="entry name" value="dCache_1"/>
</dbReference>
<dbReference type="SMART" id="SM00304">
    <property type="entry name" value="HAMP"/>
    <property type="match status" value="1"/>
</dbReference>
<dbReference type="InterPro" id="IPR000160">
    <property type="entry name" value="GGDEF_dom"/>
</dbReference>
<dbReference type="Pfam" id="PF00990">
    <property type="entry name" value="GGDEF"/>
    <property type="match status" value="1"/>
</dbReference>
<dbReference type="Proteomes" id="UP000197596">
    <property type="component" value="Unassembled WGS sequence"/>
</dbReference>
<keyword evidence="2" id="KW-1003">Cell membrane</keyword>
<dbReference type="GO" id="GO:0007165">
    <property type="term" value="P:signal transduction"/>
    <property type="evidence" value="ECO:0007669"/>
    <property type="project" value="InterPro"/>
</dbReference>
<evidence type="ECO:0000256" key="6">
    <source>
        <dbReference type="SAM" id="Phobius"/>
    </source>
</evidence>
<dbReference type="SMART" id="SM00267">
    <property type="entry name" value="GGDEF"/>
    <property type="match status" value="1"/>
</dbReference>
<proteinExistence type="predicted"/>
<evidence type="ECO:0000256" key="5">
    <source>
        <dbReference type="ARBA" id="ARBA00023136"/>
    </source>
</evidence>
<evidence type="ECO:0000259" key="7">
    <source>
        <dbReference type="PROSITE" id="PS50885"/>
    </source>
</evidence>
<dbReference type="InterPro" id="IPR043128">
    <property type="entry name" value="Rev_trsase/Diguanyl_cyclase"/>
</dbReference>
<feature type="domain" description="GGDEF" evidence="8">
    <location>
        <begin position="400"/>
        <end position="534"/>
    </location>
</feature>
<evidence type="ECO:0000313" key="10">
    <source>
        <dbReference type="Proteomes" id="UP000197596"/>
    </source>
</evidence>
<dbReference type="CDD" id="cd06225">
    <property type="entry name" value="HAMP"/>
    <property type="match status" value="1"/>
</dbReference>
<comment type="caution">
    <text evidence="9">The sequence shown here is derived from an EMBL/GenBank/DDBJ whole genome shotgun (WGS) entry which is preliminary data.</text>
</comment>
<dbReference type="PROSITE" id="PS50885">
    <property type="entry name" value="HAMP"/>
    <property type="match status" value="1"/>
</dbReference>
<dbReference type="CDD" id="cd18774">
    <property type="entry name" value="PDC2_HK_sensor"/>
    <property type="match status" value="1"/>
</dbReference>
<gene>
    <name evidence="9" type="ORF">CEJ42_07950</name>
</gene>
<dbReference type="EMBL" id="NJGU01000004">
    <property type="protein sequence ID" value="OWY29780.1"/>
    <property type="molecule type" value="Genomic_DNA"/>
</dbReference>
<dbReference type="PANTHER" id="PTHR46663">
    <property type="entry name" value="DIGUANYLATE CYCLASE DGCT-RELATED"/>
    <property type="match status" value="1"/>
</dbReference>
<dbReference type="CDD" id="cd01949">
    <property type="entry name" value="GGDEF"/>
    <property type="match status" value="1"/>
</dbReference>
<dbReference type="Gene3D" id="3.30.450.20">
    <property type="entry name" value="PAS domain"/>
    <property type="match status" value="1"/>
</dbReference>
<evidence type="ECO:0000313" key="9">
    <source>
        <dbReference type="EMBL" id="OWY29780.1"/>
    </source>
</evidence>
<dbReference type="Gene3D" id="6.10.340.10">
    <property type="match status" value="1"/>
</dbReference>
<comment type="subcellular location">
    <subcellularLocation>
        <location evidence="1">Cell membrane</location>
        <topology evidence="1">Multi-pass membrane protein</topology>
    </subcellularLocation>
</comment>
<dbReference type="Pfam" id="PF00672">
    <property type="entry name" value="HAMP"/>
    <property type="match status" value="1"/>
</dbReference>
<dbReference type="InterPro" id="IPR003660">
    <property type="entry name" value="HAMP_dom"/>
</dbReference>
<keyword evidence="5 6" id="KW-0472">Membrane</keyword>
<reference evidence="9 10" key="1">
    <citation type="submission" date="2017-06" db="EMBL/GenBank/DDBJ databases">
        <title>Herbaspirillum phytohormonus sp. nov., isolated from the root nodule of Robinia pseudoacacia in lead-zinc mine.</title>
        <authorList>
            <person name="Fan M."/>
            <person name="Lin Y."/>
        </authorList>
    </citation>
    <scope>NUCLEOTIDE SEQUENCE [LARGE SCALE GENOMIC DNA]</scope>
    <source>
        <strain evidence="9 10">HZ10</strain>
    </source>
</reference>
<dbReference type="Pfam" id="PF02743">
    <property type="entry name" value="dCache_1"/>
    <property type="match status" value="1"/>
</dbReference>
<dbReference type="AlphaFoldDB" id="A0A2D0B533"/>
<dbReference type="PANTHER" id="PTHR46663:SF2">
    <property type="entry name" value="GGDEF DOMAIN-CONTAINING PROTEIN"/>
    <property type="match status" value="1"/>
</dbReference>
<dbReference type="RefSeq" id="WP_088750561.1">
    <property type="nucleotide sequence ID" value="NZ_NJGU01000004.1"/>
</dbReference>
<dbReference type="CDD" id="cd18773">
    <property type="entry name" value="PDC1_HK_sensor"/>
    <property type="match status" value="1"/>
</dbReference>
<evidence type="ECO:0000256" key="1">
    <source>
        <dbReference type="ARBA" id="ARBA00004651"/>
    </source>
</evidence>
<dbReference type="FunFam" id="3.30.70.270:FF:000001">
    <property type="entry name" value="Diguanylate cyclase domain protein"/>
    <property type="match status" value="1"/>
</dbReference>
<dbReference type="SUPFAM" id="SSF158472">
    <property type="entry name" value="HAMP domain-like"/>
    <property type="match status" value="1"/>
</dbReference>
<dbReference type="Gene3D" id="3.30.70.270">
    <property type="match status" value="1"/>
</dbReference>
<dbReference type="PROSITE" id="PS50887">
    <property type="entry name" value="GGDEF"/>
    <property type="match status" value="1"/>
</dbReference>
<evidence type="ECO:0000256" key="3">
    <source>
        <dbReference type="ARBA" id="ARBA00022692"/>
    </source>
</evidence>
<dbReference type="GO" id="GO:0005886">
    <property type="term" value="C:plasma membrane"/>
    <property type="evidence" value="ECO:0007669"/>
    <property type="project" value="UniProtKB-SubCell"/>
</dbReference>
<accession>A0A2D0B533</accession>
<feature type="domain" description="HAMP" evidence="7">
    <location>
        <begin position="311"/>
        <end position="364"/>
    </location>
</feature>
<keyword evidence="3 6" id="KW-0812">Transmembrane</keyword>
<dbReference type="SUPFAM" id="SSF55073">
    <property type="entry name" value="Nucleotide cyclase"/>
    <property type="match status" value="1"/>
</dbReference>
<name>A0A2D0B533_9BURK</name>
<dbReference type="InterPro" id="IPR029787">
    <property type="entry name" value="Nucleotide_cyclase"/>
</dbReference>
<keyword evidence="4 6" id="KW-1133">Transmembrane helix</keyword>
<feature type="transmembrane region" description="Helical" evidence="6">
    <location>
        <begin position="6"/>
        <end position="28"/>
    </location>
</feature>
<protein>
    <submittedName>
        <fullName evidence="9">GGDEF domain-containing protein</fullName>
    </submittedName>
</protein>